<dbReference type="AlphaFoldDB" id="A0A212QZS7"/>
<sequence>MTIERFLAQHGWEQARREVVAGDAGGRRYFRLAVADRRIILMDGSDDGPIDRFVAISIWLRGIGLHAPAVLEACPKERLALLEDLGDATVSKQSWREDEEIEIYRLAAEAIARMQQAEAPAGLPVMSNERLTDIVQLFLDIQLPALDQAGRLAFLDLWKDLLPHATLGQPAFLHRDYHSPNLVWMPKAHGFDRLGILDFQDAFIGPPAYDLVSLIDDPRRDVHPAAAKAAHDQYLSSRPEFRRDDLERAIAVLGAQRALRILAVFTRLSLQGKPNYLAMRPRVIGYLRQRLTHPILSQLRSWLNAQTDLLV</sequence>
<organism evidence="2 3">
    <name type="scientific">Arboricoccus pini</name>
    <dbReference type="NCBI Taxonomy" id="1963835"/>
    <lineage>
        <taxon>Bacteria</taxon>
        <taxon>Pseudomonadati</taxon>
        <taxon>Pseudomonadota</taxon>
        <taxon>Alphaproteobacteria</taxon>
        <taxon>Geminicoccales</taxon>
        <taxon>Geminicoccaceae</taxon>
        <taxon>Arboricoccus</taxon>
    </lineage>
</organism>
<dbReference type="InterPro" id="IPR011009">
    <property type="entry name" value="Kinase-like_dom_sf"/>
</dbReference>
<feature type="domain" description="Aminoglycoside phosphotransferase" evidence="1">
    <location>
        <begin position="19"/>
        <end position="239"/>
    </location>
</feature>
<dbReference type="SUPFAM" id="SSF56112">
    <property type="entry name" value="Protein kinase-like (PK-like)"/>
    <property type="match status" value="1"/>
</dbReference>
<dbReference type="InterPro" id="IPR002575">
    <property type="entry name" value="Aminoglycoside_PTrfase"/>
</dbReference>
<protein>
    <recommendedName>
        <fullName evidence="1">Aminoglycoside phosphotransferase domain-containing protein</fullName>
    </recommendedName>
</protein>
<dbReference type="RefSeq" id="WP_088560798.1">
    <property type="nucleotide sequence ID" value="NZ_FYEH01000004.1"/>
</dbReference>
<evidence type="ECO:0000313" key="2">
    <source>
        <dbReference type="EMBL" id="SNB65243.1"/>
    </source>
</evidence>
<dbReference type="Gene3D" id="3.30.200.20">
    <property type="entry name" value="Phosphorylase Kinase, domain 1"/>
    <property type="match status" value="1"/>
</dbReference>
<reference evidence="2 3" key="1">
    <citation type="submission" date="2017-06" db="EMBL/GenBank/DDBJ databases">
        <authorList>
            <person name="Kim H.J."/>
            <person name="Triplett B.A."/>
        </authorList>
    </citation>
    <scope>NUCLEOTIDE SEQUENCE [LARGE SCALE GENOMIC DNA]</scope>
    <source>
        <strain evidence="2 3">B29T1</strain>
    </source>
</reference>
<dbReference type="Gene3D" id="3.90.1200.10">
    <property type="match status" value="1"/>
</dbReference>
<gene>
    <name evidence="2" type="ORF">SAMN07250955_104223</name>
</gene>
<accession>A0A212QZS7</accession>
<dbReference type="EMBL" id="FYEH01000004">
    <property type="protein sequence ID" value="SNB65243.1"/>
    <property type="molecule type" value="Genomic_DNA"/>
</dbReference>
<evidence type="ECO:0000259" key="1">
    <source>
        <dbReference type="Pfam" id="PF01636"/>
    </source>
</evidence>
<dbReference type="Pfam" id="PF01636">
    <property type="entry name" value="APH"/>
    <property type="match status" value="1"/>
</dbReference>
<keyword evidence="3" id="KW-1185">Reference proteome</keyword>
<dbReference type="Proteomes" id="UP000197065">
    <property type="component" value="Unassembled WGS sequence"/>
</dbReference>
<name>A0A212QZS7_9PROT</name>
<evidence type="ECO:0000313" key="3">
    <source>
        <dbReference type="Proteomes" id="UP000197065"/>
    </source>
</evidence>
<proteinExistence type="predicted"/>
<dbReference type="OrthoDB" id="9809275at2"/>